<dbReference type="PANTHER" id="PTHR22600">
    <property type="entry name" value="BETA-HEXOSAMINIDASE"/>
    <property type="match status" value="1"/>
</dbReference>
<dbReference type="AlphaFoldDB" id="A0A0E3XI19"/>
<evidence type="ECO:0000256" key="3">
    <source>
        <dbReference type="ARBA" id="ARBA00012663"/>
    </source>
</evidence>
<proteinExistence type="inferred from homology"/>
<organism evidence="9">
    <name type="scientific">uncultured Actinomycetales bacterium</name>
    <dbReference type="NCBI Taxonomy" id="239730"/>
    <lineage>
        <taxon>Bacteria</taxon>
        <taxon>Bacillati</taxon>
        <taxon>Actinomycetota</taxon>
        <taxon>Actinomycetes</taxon>
        <taxon>Actinomycetales</taxon>
        <taxon>environmental samples</taxon>
    </lineage>
</organism>
<keyword evidence="5 9" id="KW-0326">Glycosidase</keyword>
<dbReference type="EMBL" id="KP893200">
    <property type="protein sequence ID" value="AKC34128.1"/>
    <property type="molecule type" value="Genomic_DNA"/>
</dbReference>
<dbReference type="GO" id="GO:0016020">
    <property type="term" value="C:membrane"/>
    <property type="evidence" value="ECO:0007669"/>
    <property type="project" value="TreeGrafter"/>
</dbReference>
<sequence>MSPVMNTVIPRPSSVLGTGRSFELPADARILVQPNAPEVAQIGEFLAAALRPATGLALPVTAGAAQERGTIHLTTAAADPALGAEGYELLVAPHGVLLAAPRPAGLFRGVQTIRQLLPAAVERRTVAPGPWTLPTGVLRDAPRFAWRGAMLDVARHFFPVADVKRYLDLLAYYKFNVLHLHLTDDQGWRIEIKSWPRLAEYGGSTAVDGAPGGYYTQEQYADLARYAAERYITIVPEIDMPSHTNAALASYALLNCEGEAPALYTGTAVGFSTLCMGKETTFRFMDDVLGELAALTPGPYLHIGGDEADSTSPEDYQTFMRQVQAIVQSHGKTVVGWGEIAQAPLTPGTMVQHWRQDLTPQAAASGHKVILSPAGKTYLDMKYDEATPFGLSWAGYVTVQDAFAWNPGAYLAGVGEDAVAGVEAPLWTETIPTFAEAEFMLFPRLLAVAELGWSPAAGRTWDEFRSRLAHHGPRLEGLGVNFFRAPEIDWPETL</sequence>
<evidence type="ECO:0000259" key="7">
    <source>
        <dbReference type="Pfam" id="PF00728"/>
    </source>
</evidence>
<evidence type="ECO:0000313" key="9">
    <source>
        <dbReference type="EMBL" id="AKC34128.1"/>
    </source>
</evidence>
<dbReference type="CDD" id="cd06568">
    <property type="entry name" value="GH20_SpHex_like"/>
    <property type="match status" value="1"/>
</dbReference>
<dbReference type="SUPFAM" id="SSF51445">
    <property type="entry name" value="(Trans)glycosidases"/>
    <property type="match status" value="1"/>
</dbReference>
<feature type="domain" description="Glycoside hydrolase family 20 catalytic" evidence="7">
    <location>
        <begin position="317"/>
        <end position="455"/>
    </location>
</feature>
<comment type="catalytic activity">
    <reaction evidence="1">
        <text>Hydrolysis of terminal non-reducing N-acetyl-D-hexosamine residues in N-acetyl-beta-D-hexosaminides.</text>
        <dbReference type="EC" id="3.2.1.52"/>
    </reaction>
</comment>
<accession>A0A0E3XI19</accession>
<dbReference type="EC" id="3.2.1.52" evidence="3"/>
<evidence type="ECO:0000256" key="6">
    <source>
        <dbReference type="PIRSR" id="PIRSR625705-1"/>
    </source>
</evidence>
<comment type="similarity">
    <text evidence="2">Belongs to the glycosyl hydrolase 20 family.</text>
</comment>
<evidence type="ECO:0000256" key="1">
    <source>
        <dbReference type="ARBA" id="ARBA00001231"/>
    </source>
</evidence>
<dbReference type="Pfam" id="PF00728">
    <property type="entry name" value="Glyco_hydro_20"/>
    <property type="match status" value="2"/>
</dbReference>
<evidence type="ECO:0000256" key="4">
    <source>
        <dbReference type="ARBA" id="ARBA00022801"/>
    </source>
</evidence>
<dbReference type="Gene3D" id="3.30.379.10">
    <property type="entry name" value="Chitobiase/beta-hexosaminidase domain 2-like"/>
    <property type="match status" value="1"/>
</dbReference>
<dbReference type="SMR" id="A0A0E3XI19"/>
<dbReference type="InterPro" id="IPR029018">
    <property type="entry name" value="Hex-like_dom2"/>
</dbReference>
<evidence type="ECO:0000256" key="5">
    <source>
        <dbReference type="ARBA" id="ARBA00023295"/>
    </source>
</evidence>
<dbReference type="GO" id="GO:0030203">
    <property type="term" value="P:glycosaminoglycan metabolic process"/>
    <property type="evidence" value="ECO:0007669"/>
    <property type="project" value="TreeGrafter"/>
</dbReference>
<evidence type="ECO:0000259" key="8">
    <source>
        <dbReference type="Pfam" id="PF02838"/>
    </source>
</evidence>
<dbReference type="InterPro" id="IPR015882">
    <property type="entry name" value="HEX_bac_N"/>
</dbReference>
<dbReference type="InterPro" id="IPR015883">
    <property type="entry name" value="Glyco_hydro_20_cat"/>
</dbReference>
<evidence type="ECO:0000256" key="2">
    <source>
        <dbReference type="ARBA" id="ARBA00006285"/>
    </source>
</evidence>
<dbReference type="SUPFAM" id="SSF55545">
    <property type="entry name" value="beta-N-acetylhexosaminidase-like domain"/>
    <property type="match status" value="1"/>
</dbReference>
<feature type="active site" description="Proton donor" evidence="6">
    <location>
        <position position="307"/>
    </location>
</feature>
<keyword evidence="4 9" id="KW-0378">Hydrolase</keyword>
<dbReference type="Gene3D" id="3.20.20.80">
    <property type="entry name" value="Glycosidases"/>
    <property type="match status" value="1"/>
</dbReference>
<name>A0A0E3XI19_9ACTO</name>
<dbReference type="BRENDA" id="3.2.1.52">
    <property type="organism ID" value="16720"/>
</dbReference>
<protein>
    <recommendedName>
        <fullName evidence="3">beta-N-acetylhexosaminidase</fullName>
        <ecNumber evidence="3">3.2.1.52</ecNumber>
    </recommendedName>
</protein>
<dbReference type="InterPro" id="IPR025705">
    <property type="entry name" value="Beta_hexosaminidase_sua/sub"/>
</dbReference>
<dbReference type="InterPro" id="IPR017853">
    <property type="entry name" value="GH"/>
</dbReference>
<dbReference type="GO" id="GO:0005975">
    <property type="term" value="P:carbohydrate metabolic process"/>
    <property type="evidence" value="ECO:0007669"/>
    <property type="project" value="InterPro"/>
</dbReference>
<dbReference type="PRINTS" id="PR00738">
    <property type="entry name" value="GLHYDRLASE20"/>
</dbReference>
<dbReference type="PANTHER" id="PTHR22600:SF57">
    <property type="entry name" value="BETA-N-ACETYLHEXOSAMINIDASE"/>
    <property type="match status" value="1"/>
</dbReference>
<feature type="domain" description="Glycoside hydrolase family 20 catalytic" evidence="7">
    <location>
        <begin position="144"/>
        <end position="310"/>
    </location>
</feature>
<feature type="domain" description="Beta-hexosaminidase bacterial type N-terminal" evidence="8">
    <location>
        <begin position="7"/>
        <end position="141"/>
    </location>
</feature>
<dbReference type="GO" id="GO:0004563">
    <property type="term" value="F:beta-N-acetylhexosaminidase activity"/>
    <property type="evidence" value="ECO:0007669"/>
    <property type="project" value="UniProtKB-EC"/>
</dbReference>
<dbReference type="Pfam" id="PF02838">
    <property type="entry name" value="Glyco_hydro_20b"/>
    <property type="match status" value="1"/>
</dbReference>
<reference evidence="9" key="1">
    <citation type="journal article" date="2015" name="Appl. Microbiol. Biotechnol.">
        <title>Backbone structures in human milk oligosaccharides: trans-glycosylation by metagenomic ?-N-acetylhexosaminidases.</title>
        <authorList>
            <person name="Nyffenegger C."/>
            <person name="Nordvang R.T."/>
            <person name="Zeuner B."/>
            <person name="Lezyk M."/>
            <person name="Difilippo E."/>
            <person name="Logtenberg M.J."/>
            <person name="Schols H.A."/>
            <person name="Meyer A.S."/>
            <person name="Mikkelsen J.D."/>
        </authorList>
    </citation>
    <scope>NUCLEOTIDE SEQUENCE</scope>
</reference>